<comment type="caution">
    <text evidence="1">The sequence shown here is derived from an EMBL/GenBank/DDBJ whole genome shotgun (WGS) entry which is preliminary data.</text>
</comment>
<dbReference type="InterPro" id="IPR043502">
    <property type="entry name" value="DNA/RNA_pol_sf"/>
</dbReference>
<dbReference type="SUPFAM" id="SSF56672">
    <property type="entry name" value="DNA/RNA polymerases"/>
    <property type="match status" value="1"/>
</dbReference>
<sequence>MHSIDFAELDDHIHMLSWNESEPEPIVSDKIYEIGRPLTFPHYSVRAPFVLIPDVDEVQTPYVDASQTPYVDDAHISDVQYVICRGKVSLLASSNTHRDALIRALSQIRVETTTTPEGLIHMVMAGCRVPFILLDNGSALNVCPLATAIALNYVPSDFGPSTQIIQVYDSTRREVMGTLEIKLLISLTTFPTLFQVLRIPTSINLLLGRPWIHRVGAIPSSLHQKVRFIHDGQVIIVESVRDTFISSESVLQISHSDDDLFLTGFTIDEHGSIVVLDMMRNMSYLPGMGLGRRQHGPSEFIAIPDHDVPFELGFIPTKANYRYMAQLCKERLQLSDGALDTSTSALVVPSSPDRMSLMMIYFPNEVDEHGTFSEIKDIGNGVVPHDEHIDEMLTINDIIVVDDLFDGPVGPVERVSDFVDPHFSFDVLSGFVSRSDDVHDSSFMDLSIFEYLPVYCDITLFAPFSPTSQIFDIDDEIVQPDSDDDSSSVSNSDPIDKRVLPVVGDTEIVDFGTANQPKELRIESDLSTDERDGLAWLLKSYLDVFEWSYEDMPSLDPSIVQHHLPLLPHARSLSVGFLSMVKYSEWLANVVHVPKKDSKILIAPKDMEKMSFITEWGTYCYRVMSFGLKNAGATYQRAATILFHDMMHWDVKKSERA</sequence>
<dbReference type="Proteomes" id="UP000288805">
    <property type="component" value="Unassembled WGS sequence"/>
</dbReference>
<dbReference type="EMBL" id="QGNW01000411">
    <property type="protein sequence ID" value="RVW72573.1"/>
    <property type="molecule type" value="Genomic_DNA"/>
</dbReference>
<accession>A0A438GK30</accession>
<evidence type="ECO:0000313" key="1">
    <source>
        <dbReference type="EMBL" id="RVW72573.1"/>
    </source>
</evidence>
<dbReference type="PANTHER" id="PTHR33240">
    <property type="entry name" value="OS08G0508500 PROTEIN"/>
    <property type="match status" value="1"/>
</dbReference>
<gene>
    <name evidence="1" type="ORF">CK203_060079</name>
</gene>
<dbReference type="AlphaFoldDB" id="A0A438GK30"/>
<reference evidence="1 2" key="1">
    <citation type="journal article" date="2018" name="PLoS Genet.">
        <title>Population sequencing reveals clonal diversity and ancestral inbreeding in the grapevine cultivar Chardonnay.</title>
        <authorList>
            <person name="Roach M.J."/>
            <person name="Johnson D.L."/>
            <person name="Bohlmann J."/>
            <person name="van Vuuren H.J."/>
            <person name="Jones S.J."/>
            <person name="Pretorius I.S."/>
            <person name="Schmidt S.A."/>
            <person name="Borneman A.R."/>
        </authorList>
    </citation>
    <scope>NUCLEOTIDE SEQUENCE [LARGE SCALE GENOMIC DNA]</scope>
    <source>
        <strain evidence="2">cv. Chardonnay</strain>
        <tissue evidence="1">Leaf</tissue>
    </source>
</reference>
<organism evidence="1 2">
    <name type="scientific">Vitis vinifera</name>
    <name type="common">Grape</name>
    <dbReference type="NCBI Taxonomy" id="29760"/>
    <lineage>
        <taxon>Eukaryota</taxon>
        <taxon>Viridiplantae</taxon>
        <taxon>Streptophyta</taxon>
        <taxon>Embryophyta</taxon>
        <taxon>Tracheophyta</taxon>
        <taxon>Spermatophyta</taxon>
        <taxon>Magnoliopsida</taxon>
        <taxon>eudicotyledons</taxon>
        <taxon>Gunneridae</taxon>
        <taxon>Pentapetalae</taxon>
        <taxon>rosids</taxon>
        <taxon>Vitales</taxon>
        <taxon>Vitaceae</taxon>
        <taxon>Viteae</taxon>
        <taxon>Vitis</taxon>
    </lineage>
</organism>
<protein>
    <submittedName>
        <fullName evidence="1">Uncharacterized protein</fullName>
    </submittedName>
</protein>
<dbReference type="Gene3D" id="2.40.70.10">
    <property type="entry name" value="Acid Proteases"/>
    <property type="match status" value="1"/>
</dbReference>
<evidence type="ECO:0000313" key="2">
    <source>
        <dbReference type="Proteomes" id="UP000288805"/>
    </source>
</evidence>
<dbReference type="InterPro" id="IPR043128">
    <property type="entry name" value="Rev_trsase/Diguanyl_cyclase"/>
</dbReference>
<proteinExistence type="predicted"/>
<dbReference type="CDD" id="cd00303">
    <property type="entry name" value="retropepsin_like"/>
    <property type="match status" value="1"/>
</dbReference>
<dbReference type="Gene3D" id="3.10.10.10">
    <property type="entry name" value="HIV Type 1 Reverse Transcriptase, subunit A, domain 1"/>
    <property type="match status" value="1"/>
</dbReference>
<dbReference type="InterPro" id="IPR021109">
    <property type="entry name" value="Peptidase_aspartic_dom_sf"/>
</dbReference>
<dbReference type="PANTHER" id="PTHR33240:SF15">
    <property type="entry name" value="GAG-PRO-LIKE PROTEIN"/>
    <property type="match status" value="1"/>
</dbReference>
<name>A0A438GK30_VITVI</name>
<dbReference type="Gene3D" id="3.30.70.270">
    <property type="match status" value="1"/>
</dbReference>